<name>A0AC35TMG7_9BILA</name>
<reference evidence="2" key="1">
    <citation type="submission" date="2016-11" db="UniProtKB">
        <authorList>
            <consortium name="WormBaseParasite"/>
        </authorList>
    </citation>
    <scope>IDENTIFICATION</scope>
    <source>
        <strain evidence="2">KR3021</strain>
    </source>
</reference>
<evidence type="ECO:0000313" key="1">
    <source>
        <dbReference type="Proteomes" id="UP000095286"/>
    </source>
</evidence>
<evidence type="ECO:0000313" key="2">
    <source>
        <dbReference type="WBParaSite" id="RSKR_0000234000.1"/>
    </source>
</evidence>
<dbReference type="WBParaSite" id="RSKR_0000234000.1">
    <property type="protein sequence ID" value="RSKR_0000234000.1"/>
    <property type="gene ID" value="RSKR_0000234000"/>
</dbReference>
<organism evidence="1 2">
    <name type="scientific">Rhabditophanes sp. KR3021</name>
    <dbReference type="NCBI Taxonomy" id="114890"/>
    <lineage>
        <taxon>Eukaryota</taxon>
        <taxon>Metazoa</taxon>
        <taxon>Ecdysozoa</taxon>
        <taxon>Nematoda</taxon>
        <taxon>Chromadorea</taxon>
        <taxon>Rhabditida</taxon>
        <taxon>Tylenchina</taxon>
        <taxon>Panagrolaimomorpha</taxon>
        <taxon>Strongyloidoidea</taxon>
        <taxon>Alloionematidae</taxon>
        <taxon>Rhabditophanes</taxon>
    </lineage>
</organism>
<proteinExistence type="predicted"/>
<dbReference type="Proteomes" id="UP000095286">
    <property type="component" value="Unplaced"/>
</dbReference>
<accession>A0AC35TMG7</accession>
<protein>
    <submittedName>
        <fullName evidence="2">ANK_REP_REGION domain-containing protein</fullName>
    </submittedName>
</protein>
<sequence length="597" mass="66527">MSSSNNSTLSSKSDYEIVVSKIIVDDTSQLEKLIKTKNKDDQRSLLEQRDIYGRCLLTIACMSDKPKSAVFFYKNGLRLQNEDKHKRNVLYWTIVSDSRICLKWILSLNPDISYLLKRDSLGVTAFHVAASKQSPKCLIMLLAELTKRNNCGLNDLTDNKKRTPLHYSAAAGSLECVEELLDQSFKIPLDAKDSNLNTPLMCAISNINALQVIKCLANKKSISVSARNKSGASALHIAVLANNLDAVDFLLTKEERLVESFDNEERTPLHYACAAGRYEIALLLIKFKARISVWDCFGATPAHYAAQISYPILEKLLKPATQSAIKDHDDRTPLMWATIAGKVSIVRNYLATFRNVEKEVDKQKYTALHFAVLSGSIEICKLLLNHSFDINAENINGTTPMHLAAGRNIKILEIFSFYFEENNDLFRNKRDKFGRSPLFYAALGGQSEALTFLMENNNQNILEKDHFSKTILHCAVFAKSKDCVIVALNNGIDVNEKDLNGETPLHVAVGLPGNADIVSLLLENRAEPNATTKDQYTPLHIAAKEGQEDVVQILLKFGANKALTTKKGFTPLHLATKYGNAAVARLLFEKKTPVDIC</sequence>